<dbReference type="InterPro" id="IPR052655">
    <property type="entry name" value="AKNA_Centrosome-Trans_reg"/>
</dbReference>
<organism evidence="2 3">
    <name type="scientific">Leptobrachium leishanense</name>
    <name type="common">Leishan spiny toad</name>
    <dbReference type="NCBI Taxonomy" id="445787"/>
    <lineage>
        <taxon>Eukaryota</taxon>
        <taxon>Metazoa</taxon>
        <taxon>Chordata</taxon>
        <taxon>Craniata</taxon>
        <taxon>Vertebrata</taxon>
        <taxon>Euteleostomi</taxon>
        <taxon>Amphibia</taxon>
        <taxon>Batrachia</taxon>
        <taxon>Anura</taxon>
        <taxon>Pelobatoidea</taxon>
        <taxon>Megophryidae</taxon>
        <taxon>Leptobrachium</taxon>
    </lineage>
</organism>
<evidence type="ECO:0008006" key="4">
    <source>
        <dbReference type="Google" id="ProtNLM"/>
    </source>
</evidence>
<proteinExistence type="predicted"/>
<reference evidence="2" key="1">
    <citation type="submission" date="2025-08" db="UniProtKB">
        <authorList>
            <consortium name="Ensembl"/>
        </authorList>
    </citation>
    <scope>IDENTIFICATION</scope>
</reference>
<feature type="compositionally biased region" description="Basic and acidic residues" evidence="1">
    <location>
        <begin position="655"/>
        <end position="665"/>
    </location>
</feature>
<feature type="compositionally biased region" description="Basic and acidic residues" evidence="1">
    <location>
        <begin position="292"/>
        <end position="304"/>
    </location>
</feature>
<sequence length="1006" mass="113480">MELSSAGHENSPAKLENSAGNSVRDTTDDGQDALPYDGVLECYLTPNADHHELSSSDVKHSSIGTADHVSMEPLVAAGHDLNNSVNLENSGGVLAKDGTDDEQEDLPYDGILECYLIPNTEQHELDKPAEHSGGQQTFTNVKGVEEAKDQIECASFSAEETDTFSFSESTSKYMNNENTGQVKNDTVQSKSRTMIIPDVLQRHFSDDGMIGSFQFIDTETIPEISIAESSEDIFTMQTWKRFTRCDSENEKEDDLENSLLTTEGNVNQEVNVPGDRNSGEHDVFTESDGEETSPRHPEECRLQDDIMPCGNDEKSPNNKYDIERRSSYSDIKYGQGQVHYKLPDFSKVQPKVKIPKGNGHIKTFPTMNRTRSSPNLTGSSIVIRDILDSMQPYTEPEHLEELCHMSGGLQSQVLVDDVPLTAADGSFIESSPTVKIQATHIDERFPGANLQGNNLLGLEPSQMSANGVPVQRATEGEKMSAMLNDQALQLKVKVESFSDCLIKNSIPVKEQHLLFQNLKSCLESLELNYLATKEKHRNLQLQVYRTDSQEVGEFDIERQVAGQIFKLGMLLEDIQEQINERERSQSPPVIPEINQHDTASTLYTKEMEDVFAPPAVHSTDNTTVDSRQKEEALSFRMELKSPVIMTSPERGIYKQDTSHQERTTDYTDEESIRSSSKIHYGLRLPDTSPQMLEPEFRSEAIRPCSNHLPGKNLALKLTDHHEDAHSIRINEPVLSDHFLFEKTITEWNLTENTREMTHQTQRRSSQEKGQNDWPLNSRYETFRAGKMETRLSNNERRPFLTNEKMVDFPDCNEKKDAFNSVMSSLAKISEKKIESPRIKDYSLRKASPKPSLQINRTRSFSSGFHSILDDSITSGKGFFNHKSSLASTIPIYSHNQRTIASKLLITKYKRITQHPTTSSHHFQDPFPRCSSVAGTVIPCCHHLFPERSCWSYGRKKINTTDSKILNSVLDQALWTARRMQRTTEKMLKKLSAQPAIRSSARLSYSH</sequence>
<evidence type="ECO:0000313" key="2">
    <source>
        <dbReference type="Ensembl" id="ENSLLEP00000037040.1"/>
    </source>
</evidence>
<dbReference type="PANTHER" id="PTHR21510">
    <property type="entry name" value="AKNA DOMAIN-CONTAINING PROTEIN"/>
    <property type="match status" value="1"/>
</dbReference>
<reference evidence="2" key="2">
    <citation type="submission" date="2025-09" db="UniProtKB">
        <authorList>
            <consortium name="Ensembl"/>
        </authorList>
    </citation>
    <scope>IDENTIFICATION</scope>
</reference>
<feature type="region of interest" description="Disordered" evidence="1">
    <location>
        <begin position="655"/>
        <end position="674"/>
    </location>
</feature>
<dbReference type="Ensembl" id="ENSLLET00000038468.1">
    <property type="protein sequence ID" value="ENSLLEP00000037040.1"/>
    <property type="gene ID" value="ENSLLEG00000023456.1"/>
</dbReference>
<evidence type="ECO:0000256" key="1">
    <source>
        <dbReference type="SAM" id="MobiDB-lite"/>
    </source>
</evidence>
<feature type="region of interest" description="Disordered" evidence="1">
    <location>
        <begin position="751"/>
        <end position="775"/>
    </location>
</feature>
<dbReference type="AlphaFoldDB" id="A0A8C5QG82"/>
<feature type="compositionally biased region" description="Basic and acidic residues" evidence="1">
    <location>
        <begin position="311"/>
        <end position="320"/>
    </location>
</feature>
<dbReference type="Proteomes" id="UP000694569">
    <property type="component" value="Unplaced"/>
</dbReference>
<feature type="region of interest" description="Disordered" evidence="1">
    <location>
        <begin position="268"/>
        <end position="320"/>
    </location>
</feature>
<protein>
    <recommendedName>
        <fullName evidence="4">AKNA domain-containing protein</fullName>
    </recommendedName>
</protein>
<keyword evidence="3" id="KW-1185">Reference proteome</keyword>
<name>A0A8C5QG82_9ANUR</name>
<dbReference type="OrthoDB" id="9045614at2759"/>
<dbReference type="PANTHER" id="PTHR21510:SF16">
    <property type="entry name" value="PROTEIN AKNAD1"/>
    <property type="match status" value="1"/>
</dbReference>
<evidence type="ECO:0000313" key="3">
    <source>
        <dbReference type="Proteomes" id="UP000694569"/>
    </source>
</evidence>
<feature type="region of interest" description="Disordered" evidence="1">
    <location>
        <begin position="1"/>
        <end position="34"/>
    </location>
</feature>
<dbReference type="GeneTree" id="ENSGT00940000154254"/>
<accession>A0A8C5QG82</accession>